<proteinExistence type="predicted"/>
<evidence type="ECO:0000313" key="1">
    <source>
        <dbReference type="EMBL" id="CAA7263810.1"/>
    </source>
</evidence>
<accession>A0A8S0VVH2</accession>
<dbReference type="Proteomes" id="UP000467700">
    <property type="component" value="Unassembled WGS sequence"/>
</dbReference>
<sequence length="163" mass="18545">MEAVASASECQNEPTECKRKMLNPIEEQEFGEMDFRFENDDAIVEKVRYEEAVKAGKIVEIESDEEEEEAEDKMSNLDRRGDTSMRAAGARLYQIQQHRCVSRAHSPAERLQSFSFRIHLHQAESAKAVQTTPSGWVQPKLCHVVTSCHKNHALFVLHNSTNA</sequence>
<evidence type="ECO:0000313" key="2">
    <source>
        <dbReference type="Proteomes" id="UP000467700"/>
    </source>
</evidence>
<dbReference type="EMBL" id="CACVBS010000041">
    <property type="protein sequence ID" value="CAA7263810.1"/>
    <property type="molecule type" value="Genomic_DNA"/>
</dbReference>
<gene>
    <name evidence="1" type="ORF">AAE3_LOCUS6037</name>
</gene>
<dbReference type="AlphaFoldDB" id="A0A8S0VVH2"/>
<protein>
    <submittedName>
        <fullName evidence="1">Uncharacterized protein</fullName>
    </submittedName>
</protein>
<comment type="caution">
    <text evidence="1">The sequence shown here is derived from an EMBL/GenBank/DDBJ whole genome shotgun (WGS) entry which is preliminary data.</text>
</comment>
<keyword evidence="2" id="KW-1185">Reference proteome</keyword>
<name>A0A8S0VVH2_CYCAE</name>
<reference evidence="1 2" key="1">
    <citation type="submission" date="2020-01" db="EMBL/GenBank/DDBJ databases">
        <authorList>
            <person name="Gupta K D."/>
        </authorList>
    </citation>
    <scope>NUCLEOTIDE SEQUENCE [LARGE SCALE GENOMIC DNA]</scope>
</reference>
<organism evidence="1 2">
    <name type="scientific">Cyclocybe aegerita</name>
    <name type="common">Black poplar mushroom</name>
    <name type="synonym">Agrocybe aegerita</name>
    <dbReference type="NCBI Taxonomy" id="1973307"/>
    <lineage>
        <taxon>Eukaryota</taxon>
        <taxon>Fungi</taxon>
        <taxon>Dikarya</taxon>
        <taxon>Basidiomycota</taxon>
        <taxon>Agaricomycotina</taxon>
        <taxon>Agaricomycetes</taxon>
        <taxon>Agaricomycetidae</taxon>
        <taxon>Agaricales</taxon>
        <taxon>Agaricineae</taxon>
        <taxon>Bolbitiaceae</taxon>
        <taxon>Cyclocybe</taxon>
    </lineage>
</organism>